<dbReference type="NCBIfam" id="TIGR01845">
    <property type="entry name" value="outer_NodT"/>
    <property type="match status" value="1"/>
</dbReference>
<keyword evidence="2" id="KW-0472">Membrane</keyword>
<comment type="subcellular location">
    <subcellularLocation>
        <location evidence="2">Cell membrane</location>
        <topology evidence="2">Lipid-anchor</topology>
    </subcellularLocation>
</comment>
<feature type="compositionally biased region" description="Low complexity" evidence="4">
    <location>
        <begin position="547"/>
        <end position="563"/>
    </location>
</feature>
<accession>A0A6V8I7I6</accession>
<dbReference type="AlphaFoldDB" id="A0A6V8I7I6"/>
<keyword evidence="2" id="KW-0812">Transmembrane</keyword>
<evidence type="ECO:0000313" key="5">
    <source>
        <dbReference type="EMBL" id="GFE93364.1"/>
    </source>
</evidence>
<keyword evidence="2" id="KW-1134">Transmembrane beta strand</keyword>
<sequence length="563" mass="62017">MSTLLIRPQTPTRKSKPMPGRDKAAFQKIFSQRKILKAVTLAALTALSACDLAPAYQVPHFVVPMSWHGQGLFHEAQPQETVMRSDWWTLFADPTLNTLEAQAMNGNADLQAAAERFIQARSIVMEARSDLLPHFALAFGSSNNKSSSDRLFRYKGPITATDEFYGGMASWEPDIWSSIRNRVRAQKYYAQAQAAQYASARLSLQAELASDYFALRGLDAQNAIYTQSISYYQQALRVTQTRLDNQDATGIDVARAKNQLYMTQARQLDVQAQREVLEHALAVLVNASPSSFHIYEVANQDQEEPVFPLGMPSELLQRRPDIAVAEREMAQANRAIGIARAAFYPHVSFNANGGFDANGFDLANLANSMWSYGASVTMPLFEGGLRRAQLQRTWSNYRETRDHYRMTVLSAFRDVENGLSMTARLRAENVRLKQAVDAAMQSQTLTMTLYKGGADGYLDALIAQVNTLDARIEQAQVQARALQAAVSMVRALGGGWNDKLLPTPDQTMTFKGFQYEGLDHPAPVAGIDSPPDPAQYENLTATGPVEAGAAGRGTSASTASLPQ</sequence>
<dbReference type="InterPro" id="IPR003423">
    <property type="entry name" value="OMP_efflux"/>
</dbReference>
<dbReference type="Gene3D" id="1.20.1600.10">
    <property type="entry name" value="Outer membrane efflux proteins (OEP)"/>
    <property type="match status" value="1"/>
</dbReference>
<dbReference type="PANTHER" id="PTHR30203">
    <property type="entry name" value="OUTER MEMBRANE CATION EFFLUX PROTEIN"/>
    <property type="match status" value="1"/>
</dbReference>
<dbReference type="EMBL" id="BLJP01000004">
    <property type="protein sequence ID" value="GFE93364.1"/>
    <property type="molecule type" value="Genomic_DNA"/>
</dbReference>
<keyword evidence="3" id="KW-0175">Coiled coil</keyword>
<dbReference type="PANTHER" id="PTHR30203:SF33">
    <property type="entry name" value="BLR4455 PROTEIN"/>
    <property type="match status" value="1"/>
</dbReference>
<feature type="coiled-coil region" evidence="3">
    <location>
        <begin position="458"/>
        <end position="485"/>
    </location>
</feature>
<evidence type="ECO:0000313" key="6">
    <source>
        <dbReference type="Proteomes" id="UP000548726"/>
    </source>
</evidence>
<comment type="caution">
    <text evidence="5">The sequence shown here is derived from an EMBL/GenBank/DDBJ whole genome shotgun (WGS) entry which is preliminary data.</text>
</comment>
<gene>
    <name evidence="5" type="ORF">DmAi_14230</name>
</gene>
<evidence type="ECO:0000256" key="3">
    <source>
        <dbReference type="SAM" id="Coils"/>
    </source>
</evidence>
<feature type="region of interest" description="Disordered" evidence="4">
    <location>
        <begin position="1"/>
        <end position="20"/>
    </location>
</feature>
<dbReference type="GO" id="GO:0005886">
    <property type="term" value="C:plasma membrane"/>
    <property type="evidence" value="ECO:0007669"/>
    <property type="project" value="UniProtKB-SubCell"/>
</dbReference>
<dbReference type="GO" id="GO:0015562">
    <property type="term" value="F:efflux transmembrane transporter activity"/>
    <property type="evidence" value="ECO:0007669"/>
    <property type="project" value="InterPro"/>
</dbReference>
<feature type="region of interest" description="Disordered" evidence="4">
    <location>
        <begin position="525"/>
        <end position="563"/>
    </location>
</feature>
<dbReference type="SUPFAM" id="SSF56954">
    <property type="entry name" value="Outer membrane efflux proteins (OEP)"/>
    <property type="match status" value="1"/>
</dbReference>
<evidence type="ECO:0000256" key="1">
    <source>
        <dbReference type="ARBA" id="ARBA00007613"/>
    </source>
</evidence>
<reference evidence="5 6" key="1">
    <citation type="journal article" date="2020" name="Cell Rep.">
        <title>Local necrotic cells trigger systemic immune activation via gut microbiome dysbiosis in Drosophila.</title>
        <authorList>
            <person name="Kosakamoto H."/>
            <person name="Yamauchi T."/>
            <person name="Akuzawa-Tokita Y."/>
            <person name="Nishimura K."/>
            <person name="Soga T."/>
            <person name="Murakami T."/>
            <person name="Mori H."/>
            <person name="Yamamoto K."/>
            <person name="Miyazaki R."/>
            <person name="Koto A."/>
            <person name="Miura M."/>
            <person name="Obata F."/>
        </authorList>
    </citation>
    <scope>NUCLEOTIDE SEQUENCE [LARGE SCALE GENOMIC DNA]</scope>
    <source>
        <strain evidence="5 6">Ai</strain>
    </source>
</reference>
<keyword evidence="6" id="KW-1185">Reference proteome</keyword>
<name>A0A6V8I7I6_9PROT</name>
<keyword evidence="2" id="KW-0564">Palmitate</keyword>
<keyword evidence="2" id="KW-0449">Lipoprotein</keyword>
<evidence type="ECO:0000256" key="2">
    <source>
        <dbReference type="RuleBase" id="RU362097"/>
    </source>
</evidence>
<comment type="similarity">
    <text evidence="1 2">Belongs to the outer membrane factor (OMF) (TC 1.B.17) family.</text>
</comment>
<dbReference type="Pfam" id="PF02321">
    <property type="entry name" value="OEP"/>
    <property type="match status" value="2"/>
</dbReference>
<organism evidence="5 6">
    <name type="scientific">Acetobacter persici</name>
    <dbReference type="NCBI Taxonomy" id="1076596"/>
    <lineage>
        <taxon>Bacteria</taxon>
        <taxon>Pseudomonadati</taxon>
        <taxon>Pseudomonadota</taxon>
        <taxon>Alphaproteobacteria</taxon>
        <taxon>Acetobacterales</taxon>
        <taxon>Acetobacteraceae</taxon>
        <taxon>Acetobacter</taxon>
    </lineage>
</organism>
<protein>
    <submittedName>
        <fullName evidence="5">RND transporter</fullName>
    </submittedName>
</protein>
<dbReference type="InterPro" id="IPR010131">
    <property type="entry name" value="MdtP/NodT-like"/>
</dbReference>
<dbReference type="Proteomes" id="UP000548726">
    <property type="component" value="Unassembled WGS sequence"/>
</dbReference>
<evidence type="ECO:0000256" key="4">
    <source>
        <dbReference type="SAM" id="MobiDB-lite"/>
    </source>
</evidence>
<dbReference type="Gene3D" id="2.20.200.10">
    <property type="entry name" value="Outer membrane efflux proteins (OEP)"/>
    <property type="match status" value="1"/>
</dbReference>
<proteinExistence type="inferred from homology"/>